<accession>A0ABW3E5N6</accession>
<feature type="non-terminal residue" evidence="1">
    <location>
        <position position="1"/>
    </location>
</feature>
<comment type="caution">
    <text evidence="1">The sequence shown here is derived from an EMBL/GenBank/DDBJ whole genome shotgun (WGS) entry which is preliminary data.</text>
</comment>
<gene>
    <name evidence="1" type="ORF">ACFQ08_40030</name>
</gene>
<evidence type="ECO:0000313" key="2">
    <source>
        <dbReference type="Proteomes" id="UP001597024"/>
    </source>
</evidence>
<sequence>GALGLDVSLRSTYYAEGTAFAGGPCLRIVALGGDGMRSWSVSMPGQAALYSRGEVKPIVFDPS</sequence>
<dbReference type="Proteomes" id="UP001597024">
    <property type="component" value="Unassembled WGS sequence"/>
</dbReference>
<proteinExistence type="predicted"/>
<protein>
    <submittedName>
        <fullName evidence="1">Uncharacterized protein</fullName>
    </submittedName>
</protein>
<keyword evidence="2" id="KW-1185">Reference proteome</keyword>
<reference evidence="2" key="1">
    <citation type="journal article" date="2019" name="Int. J. Syst. Evol. Microbiol.">
        <title>The Global Catalogue of Microorganisms (GCM) 10K type strain sequencing project: providing services to taxonomists for standard genome sequencing and annotation.</title>
        <authorList>
            <consortium name="The Broad Institute Genomics Platform"/>
            <consortium name="The Broad Institute Genome Sequencing Center for Infectious Disease"/>
            <person name="Wu L."/>
            <person name="Ma J."/>
        </authorList>
    </citation>
    <scope>NUCLEOTIDE SEQUENCE [LARGE SCALE GENOMIC DNA]</scope>
    <source>
        <strain evidence="2">CCUG 62974</strain>
    </source>
</reference>
<name>A0ABW3E5N6_9ACTN</name>
<dbReference type="EMBL" id="JBHTHX010002670">
    <property type="protein sequence ID" value="MFD0890774.1"/>
    <property type="molecule type" value="Genomic_DNA"/>
</dbReference>
<organism evidence="1 2">
    <name type="scientific">Streptosporangium algeriense</name>
    <dbReference type="NCBI Taxonomy" id="1682748"/>
    <lineage>
        <taxon>Bacteria</taxon>
        <taxon>Bacillati</taxon>
        <taxon>Actinomycetota</taxon>
        <taxon>Actinomycetes</taxon>
        <taxon>Streptosporangiales</taxon>
        <taxon>Streptosporangiaceae</taxon>
        <taxon>Streptosporangium</taxon>
    </lineage>
</organism>
<evidence type="ECO:0000313" key="1">
    <source>
        <dbReference type="EMBL" id="MFD0890774.1"/>
    </source>
</evidence>